<comment type="caution">
    <text evidence="1">The sequence shown here is derived from an EMBL/GenBank/DDBJ whole genome shotgun (WGS) entry which is preliminary data.</text>
</comment>
<dbReference type="AlphaFoldDB" id="A0AAE0YE33"/>
<proteinExistence type="predicted"/>
<organism evidence="1 2">
    <name type="scientific">Elysia crispata</name>
    <name type="common">lettuce slug</name>
    <dbReference type="NCBI Taxonomy" id="231223"/>
    <lineage>
        <taxon>Eukaryota</taxon>
        <taxon>Metazoa</taxon>
        <taxon>Spiralia</taxon>
        <taxon>Lophotrochozoa</taxon>
        <taxon>Mollusca</taxon>
        <taxon>Gastropoda</taxon>
        <taxon>Heterobranchia</taxon>
        <taxon>Euthyneura</taxon>
        <taxon>Panpulmonata</taxon>
        <taxon>Sacoglossa</taxon>
        <taxon>Placobranchoidea</taxon>
        <taxon>Plakobranchidae</taxon>
        <taxon>Elysia</taxon>
    </lineage>
</organism>
<name>A0AAE0YE33_9GAST</name>
<protein>
    <submittedName>
        <fullName evidence="1">Uncharacterized protein</fullName>
    </submittedName>
</protein>
<sequence length="104" mass="11720">MTVVGIRCVPVYCWACPYHVRMTVVGIRCVPVYCWACPSVHSTTARPLFSQRLALESCGYRRPVDPYSLAVKRCHIYLLWKLETSVIALGVIAVKNHCSLLLLP</sequence>
<evidence type="ECO:0000313" key="2">
    <source>
        <dbReference type="Proteomes" id="UP001283361"/>
    </source>
</evidence>
<keyword evidence="2" id="KW-1185">Reference proteome</keyword>
<dbReference type="Proteomes" id="UP001283361">
    <property type="component" value="Unassembled WGS sequence"/>
</dbReference>
<reference evidence="1" key="1">
    <citation type="journal article" date="2023" name="G3 (Bethesda)">
        <title>A reference genome for the long-term kleptoplast-retaining sea slug Elysia crispata morphotype clarki.</title>
        <authorList>
            <person name="Eastman K.E."/>
            <person name="Pendleton A.L."/>
            <person name="Shaikh M.A."/>
            <person name="Suttiyut T."/>
            <person name="Ogas R."/>
            <person name="Tomko P."/>
            <person name="Gavelis G."/>
            <person name="Widhalm J.R."/>
            <person name="Wisecaver J.H."/>
        </authorList>
    </citation>
    <scope>NUCLEOTIDE SEQUENCE</scope>
    <source>
        <strain evidence="1">ECLA1</strain>
    </source>
</reference>
<evidence type="ECO:0000313" key="1">
    <source>
        <dbReference type="EMBL" id="KAK3742196.1"/>
    </source>
</evidence>
<gene>
    <name evidence="1" type="ORF">RRG08_056554</name>
</gene>
<accession>A0AAE0YE33</accession>
<dbReference type="EMBL" id="JAWDGP010006371">
    <property type="protein sequence ID" value="KAK3742196.1"/>
    <property type="molecule type" value="Genomic_DNA"/>
</dbReference>